<evidence type="ECO:0000313" key="2">
    <source>
        <dbReference type="EMBL" id="GMR36126.1"/>
    </source>
</evidence>
<gene>
    <name evidence="2" type="ORF">PMAYCL1PPCAC_06321</name>
</gene>
<name>A0AAN5CCC1_9BILA</name>
<organism evidence="2 3">
    <name type="scientific">Pristionchus mayeri</name>
    <dbReference type="NCBI Taxonomy" id="1317129"/>
    <lineage>
        <taxon>Eukaryota</taxon>
        <taxon>Metazoa</taxon>
        <taxon>Ecdysozoa</taxon>
        <taxon>Nematoda</taxon>
        <taxon>Chromadorea</taxon>
        <taxon>Rhabditida</taxon>
        <taxon>Rhabditina</taxon>
        <taxon>Diplogasteromorpha</taxon>
        <taxon>Diplogasteroidea</taxon>
        <taxon>Neodiplogasteridae</taxon>
        <taxon>Pristionchus</taxon>
    </lineage>
</organism>
<keyword evidence="1" id="KW-0472">Membrane</keyword>
<feature type="non-terminal residue" evidence="2">
    <location>
        <position position="1"/>
    </location>
</feature>
<evidence type="ECO:0000256" key="1">
    <source>
        <dbReference type="SAM" id="Phobius"/>
    </source>
</evidence>
<feature type="transmembrane region" description="Helical" evidence="1">
    <location>
        <begin position="12"/>
        <end position="33"/>
    </location>
</feature>
<accession>A0AAN5CCC1</accession>
<evidence type="ECO:0000313" key="3">
    <source>
        <dbReference type="Proteomes" id="UP001328107"/>
    </source>
</evidence>
<keyword evidence="1" id="KW-1133">Transmembrane helix</keyword>
<keyword evidence="3" id="KW-1185">Reference proteome</keyword>
<keyword evidence="1" id="KW-0812">Transmembrane</keyword>
<protein>
    <submittedName>
        <fullName evidence="2">Uncharacterized protein</fullName>
    </submittedName>
</protein>
<sequence>IQNNVRSRHTVLTVFTSSAFVFWKTAWYMFLYIRQPEGTPEYINPHASALRQIIFFWIAGGFWVICPLFVMITLWNRLAKNDYDECHSAVEDDFTKNTSTSSETS</sequence>
<dbReference type="AlphaFoldDB" id="A0AAN5CCC1"/>
<dbReference type="Proteomes" id="UP001328107">
    <property type="component" value="Unassembled WGS sequence"/>
</dbReference>
<comment type="caution">
    <text evidence="2">The sequence shown here is derived from an EMBL/GenBank/DDBJ whole genome shotgun (WGS) entry which is preliminary data.</text>
</comment>
<proteinExistence type="predicted"/>
<dbReference type="EMBL" id="BTRK01000002">
    <property type="protein sequence ID" value="GMR36126.1"/>
    <property type="molecule type" value="Genomic_DNA"/>
</dbReference>
<dbReference type="PANTHER" id="PTHR37919">
    <property type="entry name" value="PROTEIN CBG05606"/>
    <property type="match status" value="1"/>
</dbReference>
<reference evidence="3" key="1">
    <citation type="submission" date="2022-10" db="EMBL/GenBank/DDBJ databases">
        <title>Genome assembly of Pristionchus species.</title>
        <authorList>
            <person name="Yoshida K."/>
            <person name="Sommer R.J."/>
        </authorList>
    </citation>
    <scope>NUCLEOTIDE SEQUENCE [LARGE SCALE GENOMIC DNA]</scope>
    <source>
        <strain evidence="3">RS5460</strain>
    </source>
</reference>
<feature type="non-terminal residue" evidence="2">
    <location>
        <position position="105"/>
    </location>
</feature>
<feature type="transmembrane region" description="Helical" evidence="1">
    <location>
        <begin position="53"/>
        <end position="75"/>
    </location>
</feature>
<dbReference type="PANTHER" id="PTHR37919:SF2">
    <property type="entry name" value="EXPERA DOMAIN-CONTAINING PROTEIN"/>
    <property type="match status" value="1"/>
</dbReference>